<reference evidence="2 3" key="1">
    <citation type="journal article" date="2016" name="Sci. Rep.">
        <title>Insights into Adaptations to a Near-Obligate Nematode Endoparasitic Lifestyle from the Finished Genome of Drechmeria coniospora.</title>
        <authorList>
            <person name="Zhang L."/>
            <person name="Zhou Z."/>
            <person name="Guo Q."/>
            <person name="Fokkens L."/>
            <person name="Miskei M."/>
            <person name="Pocsi I."/>
            <person name="Zhang W."/>
            <person name="Chen M."/>
            <person name="Wang L."/>
            <person name="Sun Y."/>
            <person name="Donzelli B.G."/>
            <person name="Gibson D.M."/>
            <person name="Nelson D.R."/>
            <person name="Luo J.G."/>
            <person name="Rep M."/>
            <person name="Liu H."/>
            <person name="Yang S."/>
            <person name="Wang J."/>
            <person name="Krasnoff S.B."/>
            <person name="Xu Y."/>
            <person name="Molnar I."/>
            <person name="Lin M."/>
        </authorList>
    </citation>
    <scope>NUCLEOTIDE SEQUENCE [LARGE SCALE GENOMIC DNA]</scope>
    <source>
        <strain evidence="2 3">ARSEF 6962</strain>
    </source>
</reference>
<dbReference type="GO" id="GO:0004852">
    <property type="term" value="F:uroporphyrinogen-III synthase activity"/>
    <property type="evidence" value="ECO:0007669"/>
    <property type="project" value="InterPro"/>
</dbReference>
<dbReference type="Pfam" id="PF02602">
    <property type="entry name" value="HEM4"/>
    <property type="match status" value="1"/>
</dbReference>
<dbReference type="SUPFAM" id="SSF69618">
    <property type="entry name" value="HemD-like"/>
    <property type="match status" value="1"/>
</dbReference>
<dbReference type="CDD" id="cd06578">
    <property type="entry name" value="HemD"/>
    <property type="match status" value="1"/>
</dbReference>
<dbReference type="PANTHER" id="PTHR12390:SF0">
    <property type="entry name" value="UROPORPHYRINOGEN-III SYNTHASE"/>
    <property type="match status" value="1"/>
</dbReference>
<dbReference type="Gene3D" id="3.40.50.10090">
    <property type="match status" value="2"/>
</dbReference>
<dbReference type="UniPathway" id="UPA00251">
    <property type="reaction ID" value="UER00320"/>
</dbReference>
<gene>
    <name evidence="2" type="ORF">DCS_01846</name>
</gene>
<dbReference type="GO" id="GO:0006782">
    <property type="term" value="P:protoporphyrinogen IX biosynthetic process"/>
    <property type="evidence" value="ECO:0007669"/>
    <property type="project" value="UniProtKB-UniPathway"/>
</dbReference>
<dbReference type="GO" id="GO:0005829">
    <property type="term" value="C:cytosol"/>
    <property type="evidence" value="ECO:0007669"/>
    <property type="project" value="TreeGrafter"/>
</dbReference>
<keyword evidence="3" id="KW-1185">Reference proteome</keyword>
<dbReference type="InterPro" id="IPR003754">
    <property type="entry name" value="4pyrrol_synth_uPrphyn_synth"/>
</dbReference>
<dbReference type="STRING" id="98403.A0A151GUF4"/>
<accession>A0A151GUF4</accession>
<dbReference type="GeneID" id="63714489"/>
<dbReference type="EMBL" id="LAYC01000001">
    <property type="protein sequence ID" value="KYK60708.1"/>
    <property type="molecule type" value="Genomic_DNA"/>
</dbReference>
<sequence>MTSSLSEINRAASSEADDPMPIPILLLKTKSTPNDSYEDLFSSSQTCTTHGRSFEPRFLSVLSHTIHDDGVNRLDGLLKSRKIGYRDGCDYGGLVFTSQRAVEAFARALTRRIDRREDGSDPSWPFLQDIPIYSVGPATTRALKAVPQQPALQVFGDHTGNGEALAEFILEHYARWYPNASSKPPLLFLVGETRRDIIPRILMSLALPADRRIRVDEEVVYSTGVREPFSADFDVWLRETQSSPSRWVVVFSPTGCDSMLRGLGRLDAITGQVDEQGADGRTFIATIGPTTKSYLIETFGCPPDVSAKSPSPEGVLQAVMGYDMNNEVKR</sequence>
<evidence type="ECO:0000313" key="3">
    <source>
        <dbReference type="Proteomes" id="UP000076580"/>
    </source>
</evidence>
<protein>
    <submittedName>
        <fullName evidence="2">Uroporphyrinogen-III synthase</fullName>
    </submittedName>
</protein>
<dbReference type="RefSeq" id="XP_040660060.1">
    <property type="nucleotide sequence ID" value="XM_040799177.1"/>
</dbReference>
<dbReference type="Proteomes" id="UP000076580">
    <property type="component" value="Chromosome 01"/>
</dbReference>
<dbReference type="FunFam" id="3.40.50.10090:FF:000011">
    <property type="entry name" value="Uroporphyrinogen-III synthase (UroS), putative"/>
    <property type="match status" value="1"/>
</dbReference>
<dbReference type="PANTHER" id="PTHR12390">
    <property type="entry name" value="UROPORPHYRINOGEN III SYNTHASE"/>
    <property type="match status" value="1"/>
</dbReference>
<evidence type="ECO:0000259" key="1">
    <source>
        <dbReference type="Pfam" id="PF02602"/>
    </source>
</evidence>
<dbReference type="GO" id="GO:0006780">
    <property type="term" value="P:uroporphyrinogen III biosynthetic process"/>
    <property type="evidence" value="ECO:0007669"/>
    <property type="project" value="InterPro"/>
</dbReference>
<proteinExistence type="predicted"/>
<dbReference type="InterPro" id="IPR039793">
    <property type="entry name" value="UROS/Hem4"/>
</dbReference>
<comment type="caution">
    <text evidence="2">The sequence shown here is derived from an EMBL/GenBank/DDBJ whole genome shotgun (WGS) entry which is preliminary data.</text>
</comment>
<name>A0A151GUF4_DRECN</name>
<dbReference type="InParanoid" id="A0A151GUF4"/>
<organism evidence="2 3">
    <name type="scientific">Drechmeria coniospora</name>
    <name type="common">Nematophagous fungus</name>
    <name type="synonym">Meria coniospora</name>
    <dbReference type="NCBI Taxonomy" id="98403"/>
    <lineage>
        <taxon>Eukaryota</taxon>
        <taxon>Fungi</taxon>
        <taxon>Dikarya</taxon>
        <taxon>Ascomycota</taxon>
        <taxon>Pezizomycotina</taxon>
        <taxon>Sordariomycetes</taxon>
        <taxon>Hypocreomycetidae</taxon>
        <taxon>Hypocreales</taxon>
        <taxon>Ophiocordycipitaceae</taxon>
        <taxon>Drechmeria</taxon>
    </lineage>
</organism>
<feature type="domain" description="Tetrapyrrole biosynthesis uroporphyrinogen III synthase" evidence="1">
    <location>
        <begin position="72"/>
        <end position="316"/>
    </location>
</feature>
<dbReference type="AlphaFoldDB" id="A0A151GUF4"/>
<evidence type="ECO:0000313" key="2">
    <source>
        <dbReference type="EMBL" id="KYK60708.1"/>
    </source>
</evidence>
<dbReference type="InterPro" id="IPR036108">
    <property type="entry name" value="4pyrrol_syn_uPrphyn_synt_sf"/>
</dbReference>
<dbReference type="FunCoup" id="A0A151GUF4">
    <property type="interactions" value="111"/>
</dbReference>